<dbReference type="AlphaFoldDB" id="A0A644VIY1"/>
<reference evidence="1" key="1">
    <citation type="submission" date="2019-08" db="EMBL/GenBank/DDBJ databases">
        <authorList>
            <person name="Kucharzyk K."/>
            <person name="Murdoch R.W."/>
            <person name="Higgins S."/>
            <person name="Loffler F."/>
        </authorList>
    </citation>
    <scope>NUCLEOTIDE SEQUENCE</scope>
</reference>
<protein>
    <submittedName>
        <fullName evidence="1">Uncharacterized protein</fullName>
    </submittedName>
</protein>
<accession>A0A644VIY1</accession>
<proteinExistence type="predicted"/>
<gene>
    <name evidence="1" type="ORF">SDC9_37417</name>
</gene>
<name>A0A644VIY1_9ZZZZ</name>
<evidence type="ECO:0000313" key="1">
    <source>
        <dbReference type="EMBL" id="MPL91349.1"/>
    </source>
</evidence>
<organism evidence="1">
    <name type="scientific">bioreactor metagenome</name>
    <dbReference type="NCBI Taxonomy" id="1076179"/>
    <lineage>
        <taxon>unclassified sequences</taxon>
        <taxon>metagenomes</taxon>
        <taxon>ecological metagenomes</taxon>
    </lineage>
</organism>
<sequence>MKTQYISKGNFGVNNFYFEGYRNLFSGSKKEKLLREKKTLKEKIKTKS</sequence>
<dbReference type="EMBL" id="VSSQ01000327">
    <property type="protein sequence ID" value="MPL91349.1"/>
    <property type="molecule type" value="Genomic_DNA"/>
</dbReference>
<comment type="caution">
    <text evidence="1">The sequence shown here is derived from an EMBL/GenBank/DDBJ whole genome shotgun (WGS) entry which is preliminary data.</text>
</comment>